<gene>
    <name evidence="2" type="ORF">MJA45_23415</name>
</gene>
<dbReference type="Proteomes" id="UP001305702">
    <property type="component" value="Chromosome"/>
</dbReference>
<name>A0AA96LBA9_9BACL</name>
<keyword evidence="1" id="KW-0732">Signal</keyword>
<proteinExistence type="predicted"/>
<reference evidence="2 3" key="1">
    <citation type="submission" date="2022-02" db="EMBL/GenBank/DDBJ databases">
        <title>Paenibacillus sp. MBLB1776 Whole Genome Shotgun Sequencing.</title>
        <authorList>
            <person name="Hwang C.Y."/>
            <person name="Cho E.-S."/>
            <person name="Seo M.-J."/>
        </authorList>
    </citation>
    <scope>NUCLEOTIDE SEQUENCE [LARGE SCALE GENOMIC DNA]</scope>
    <source>
        <strain evidence="2 3">MBLB1776</strain>
    </source>
</reference>
<protein>
    <submittedName>
        <fullName evidence="2">Uncharacterized protein</fullName>
    </submittedName>
</protein>
<organism evidence="2 3">
    <name type="scientific">Paenibacillus aurantius</name>
    <dbReference type="NCBI Taxonomy" id="2918900"/>
    <lineage>
        <taxon>Bacteria</taxon>
        <taxon>Bacillati</taxon>
        <taxon>Bacillota</taxon>
        <taxon>Bacilli</taxon>
        <taxon>Bacillales</taxon>
        <taxon>Paenibacillaceae</taxon>
        <taxon>Paenibacillus</taxon>
    </lineage>
</organism>
<evidence type="ECO:0000313" key="2">
    <source>
        <dbReference type="EMBL" id="WNQ10536.1"/>
    </source>
</evidence>
<evidence type="ECO:0000313" key="3">
    <source>
        <dbReference type="Proteomes" id="UP001305702"/>
    </source>
</evidence>
<feature type="chain" id="PRO_5041708091" evidence="1">
    <location>
        <begin position="22"/>
        <end position="177"/>
    </location>
</feature>
<feature type="signal peptide" evidence="1">
    <location>
        <begin position="1"/>
        <end position="21"/>
    </location>
</feature>
<dbReference type="KEGG" id="paun:MJA45_23415"/>
<dbReference type="EMBL" id="CP130318">
    <property type="protein sequence ID" value="WNQ10536.1"/>
    <property type="molecule type" value="Genomic_DNA"/>
</dbReference>
<evidence type="ECO:0000256" key="1">
    <source>
        <dbReference type="SAM" id="SignalP"/>
    </source>
</evidence>
<dbReference type="AlphaFoldDB" id="A0AA96LBA9"/>
<sequence>MNRWIATAVLFGGLTAAGSYAGPTADGNPAVDIPKTEVSHASVVSRPVHKAFTFQSVNGVTLEDTRRGVVDKLGIPADITKDPFLTGVETYEYGYMSVDMDQGTVSRLSIPAEAGTVAIDGVEVAINPESIRQALGNPDYTAEDGLVYQRGEMLIKVYLNVAESRITRITYYPMSNT</sequence>
<dbReference type="RefSeq" id="WP_315604310.1">
    <property type="nucleotide sequence ID" value="NZ_CP130318.1"/>
</dbReference>
<keyword evidence="3" id="KW-1185">Reference proteome</keyword>
<accession>A0AA96LBA9</accession>